<accession>A0A090IXM8</accession>
<keyword evidence="1" id="KW-0472">Membrane</keyword>
<organism evidence="2 3">
    <name type="scientific">Caldibacillus thermoamylovorans</name>
    <dbReference type="NCBI Taxonomy" id="35841"/>
    <lineage>
        <taxon>Bacteria</taxon>
        <taxon>Bacillati</taxon>
        <taxon>Bacillota</taxon>
        <taxon>Bacilli</taxon>
        <taxon>Bacillales</taxon>
        <taxon>Bacillaceae</taxon>
        <taxon>Caldibacillus</taxon>
    </lineage>
</organism>
<proteinExistence type="predicted"/>
<name>A0A090IXM8_9BACI</name>
<keyword evidence="3" id="KW-1185">Reference proteome</keyword>
<keyword evidence="1" id="KW-0812">Transmembrane</keyword>
<feature type="transmembrane region" description="Helical" evidence="1">
    <location>
        <begin position="20"/>
        <end position="38"/>
    </location>
</feature>
<protein>
    <submittedName>
        <fullName evidence="2">Putative membrane protein</fullName>
    </submittedName>
</protein>
<evidence type="ECO:0000313" key="2">
    <source>
        <dbReference type="EMBL" id="CEE02841.1"/>
    </source>
</evidence>
<keyword evidence="1" id="KW-1133">Transmembrane helix</keyword>
<evidence type="ECO:0000313" key="3">
    <source>
        <dbReference type="Proteomes" id="UP000040576"/>
    </source>
</evidence>
<sequence length="65" mass="7501">MEETETSEKTVFGLGENLLLLGKGAVLVVIFRLEMLFFGDETRSRRLFCAEISTFWRRNSFSSSF</sequence>
<evidence type="ECO:0000256" key="1">
    <source>
        <dbReference type="SAM" id="Phobius"/>
    </source>
</evidence>
<dbReference type="EMBL" id="CCRF01000088">
    <property type="protein sequence ID" value="CEE02841.1"/>
    <property type="molecule type" value="Genomic_DNA"/>
</dbReference>
<gene>
    <name evidence="2" type="ORF">BT1A1_3054</name>
</gene>
<dbReference type="Proteomes" id="UP000040576">
    <property type="component" value="Unassembled WGS sequence"/>
</dbReference>
<reference evidence="2 3" key="1">
    <citation type="submission" date="2014-07" db="EMBL/GenBank/DDBJ databases">
        <authorList>
            <person name="Wibberg Daniel"/>
        </authorList>
    </citation>
    <scope>NUCLEOTIDE SEQUENCE [LARGE SCALE GENOMIC DNA]</scope>
</reference>
<dbReference type="AlphaFoldDB" id="A0A090IXM8"/>